<comment type="subcellular location">
    <subcellularLocation>
        <location evidence="1">Endomembrane system</location>
        <topology evidence="1">Multi-pass membrane protein</topology>
    </subcellularLocation>
</comment>
<evidence type="ECO:0000256" key="2">
    <source>
        <dbReference type="ARBA" id="ARBA00022692"/>
    </source>
</evidence>
<keyword evidence="4 6" id="KW-0472">Membrane</keyword>
<feature type="compositionally biased region" description="Basic and acidic residues" evidence="5">
    <location>
        <begin position="507"/>
        <end position="516"/>
    </location>
</feature>
<feature type="transmembrane region" description="Helical" evidence="6">
    <location>
        <begin position="146"/>
        <end position="166"/>
    </location>
</feature>
<sequence length="516" mass="58184">MVRILTGAGVVFDVLYRARDLEAHYTQAGVISTETARALVEYFGWFSLHTLSGSLAYQIGLSALFLVLGLLLMVGFATRLVTPLCWMLYVSVQNRFFAGDYPGDYVLTLLLLSGICLPWGAWFSVDAWRGRGRAMPAPRYRGLSAHAFFLLFTVFLCNTGISKFAAGDRWLDGKALYLTLSSIRYTSHWLDWTLEHLTLLEVVTYAVPWIELVSPVVLFFPWKNGGVRTLAVAIICAMFTSFGIGLDLHQLPFLAAVAYLGFLPPWFWDRFLPALSRGAWWRAPPSEEAVSHDLALAPGRVFVSINNGLVAVLLALHATHYYYKIGNYGYFSTPRSPPVLVDKTLSFLKMKNIYRMFSDPRVFEQSDGWDVAPGVLASGREINVFTGDALSFEQPKDLIQSIGGFRWRQYLTLMNWYPTWNPKNITSYHVIEYAAMRRDLARYLCRQWNARHTGADMLVRMNLAMVIAPVRYAQPKPSYRVVELLEQAHPCEDVGASPARGPVAAPEHLEPERAAR</sequence>
<proteinExistence type="predicted"/>
<evidence type="ECO:0000256" key="3">
    <source>
        <dbReference type="ARBA" id="ARBA00022989"/>
    </source>
</evidence>
<dbReference type="SMART" id="SM00752">
    <property type="entry name" value="HTTM"/>
    <property type="match status" value="1"/>
</dbReference>
<accession>S9NVT5</accession>
<dbReference type="EMBL" id="ANAH02000066">
    <property type="protein sequence ID" value="EPX56305.1"/>
    <property type="molecule type" value="Genomic_DNA"/>
</dbReference>
<feature type="domain" description="HTTM-like" evidence="7">
    <location>
        <begin position="1"/>
        <end position="267"/>
    </location>
</feature>
<feature type="region of interest" description="Disordered" evidence="5">
    <location>
        <begin position="494"/>
        <end position="516"/>
    </location>
</feature>
<dbReference type="InterPro" id="IPR011020">
    <property type="entry name" value="HTTM-like"/>
</dbReference>
<evidence type="ECO:0000256" key="6">
    <source>
        <dbReference type="SAM" id="Phobius"/>
    </source>
</evidence>
<name>S9NVT5_CYSF2</name>
<feature type="transmembrane region" description="Helical" evidence="6">
    <location>
        <begin position="251"/>
        <end position="268"/>
    </location>
</feature>
<dbReference type="PANTHER" id="PTHR39535">
    <property type="entry name" value="SPORULATION-DELAYING PROTEIN SDPB"/>
    <property type="match status" value="1"/>
</dbReference>
<evidence type="ECO:0000256" key="4">
    <source>
        <dbReference type="ARBA" id="ARBA00023136"/>
    </source>
</evidence>
<gene>
    <name evidence="8" type="ORF">D187_007647</name>
</gene>
<dbReference type="Proteomes" id="UP000011682">
    <property type="component" value="Unassembled WGS sequence"/>
</dbReference>
<protein>
    <recommendedName>
        <fullName evidence="7">HTTM-like domain-containing protein</fullName>
    </recommendedName>
</protein>
<evidence type="ECO:0000256" key="5">
    <source>
        <dbReference type="SAM" id="MobiDB-lite"/>
    </source>
</evidence>
<reference evidence="8" key="1">
    <citation type="submission" date="2013-05" db="EMBL/GenBank/DDBJ databases">
        <title>Genome assembly of Cystobacter fuscus DSM 2262.</title>
        <authorList>
            <person name="Sharma G."/>
            <person name="Khatri I."/>
            <person name="Kaur C."/>
            <person name="Mayilraj S."/>
            <person name="Subramanian S."/>
        </authorList>
    </citation>
    <scope>NUCLEOTIDE SEQUENCE [LARGE SCALE GENOMIC DNA]</scope>
    <source>
        <strain evidence="8">DSM 2262</strain>
    </source>
</reference>
<dbReference type="InterPro" id="IPR052964">
    <property type="entry name" value="Sporulation_signal_mat"/>
</dbReference>
<keyword evidence="9" id="KW-1185">Reference proteome</keyword>
<evidence type="ECO:0000313" key="9">
    <source>
        <dbReference type="Proteomes" id="UP000011682"/>
    </source>
</evidence>
<feature type="transmembrane region" description="Helical" evidence="6">
    <location>
        <begin position="227"/>
        <end position="245"/>
    </location>
</feature>
<dbReference type="PANTHER" id="PTHR39535:SF2">
    <property type="entry name" value="HTTM DOMAIN-CONTAINING PROTEIN"/>
    <property type="match status" value="1"/>
</dbReference>
<evidence type="ECO:0000256" key="1">
    <source>
        <dbReference type="ARBA" id="ARBA00004127"/>
    </source>
</evidence>
<feature type="transmembrane region" description="Helical" evidence="6">
    <location>
        <begin position="55"/>
        <end position="77"/>
    </location>
</feature>
<comment type="caution">
    <text evidence="8">The sequence shown here is derived from an EMBL/GenBank/DDBJ whole genome shotgun (WGS) entry which is preliminary data.</text>
</comment>
<dbReference type="AlphaFoldDB" id="S9NVT5"/>
<keyword evidence="3 6" id="KW-1133">Transmembrane helix</keyword>
<dbReference type="GO" id="GO:0012505">
    <property type="term" value="C:endomembrane system"/>
    <property type="evidence" value="ECO:0007669"/>
    <property type="project" value="UniProtKB-SubCell"/>
</dbReference>
<evidence type="ECO:0000313" key="8">
    <source>
        <dbReference type="EMBL" id="EPX56305.1"/>
    </source>
</evidence>
<feature type="transmembrane region" description="Helical" evidence="6">
    <location>
        <begin position="105"/>
        <end position="125"/>
    </location>
</feature>
<organism evidence="8 9">
    <name type="scientific">Cystobacter fuscus (strain ATCC 25194 / DSM 2262 / NBRC 100088 / M29)</name>
    <dbReference type="NCBI Taxonomy" id="1242864"/>
    <lineage>
        <taxon>Bacteria</taxon>
        <taxon>Pseudomonadati</taxon>
        <taxon>Myxococcota</taxon>
        <taxon>Myxococcia</taxon>
        <taxon>Myxococcales</taxon>
        <taxon>Cystobacterineae</taxon>
        <taxon>Archangiaceae</taxon>
        <taxon>Cystobacter</taxon>
    </lineage>
</organism>
<dbReference type="eggNOG" id="COG3011">
    <property type="taxonomic scope" value="Bacteria"/>
</dbReference>
<evidence type="ECO:0000259" key="7">
    <source>
        <dbReference type="SMART" id="SM00752"/>
    </source>
</evidence>
<keyword evidence="2 6" id="KW-0812">Transmembrane</keyword>